<organism evidence="2 3">
    <name type="scientific">Stieleria varia</name>
    <dbReference type="NCBI Taxonomy" id="2528005"/>
    <lineage>
        <taxon>Bacteria</taxon>
        <taxon>Pseudomonadati</taxon>
        <taxon>Planctomycetota</taxon>
        <taxon>Planctomycetia</taxon>
        <taxon>Pirellulales</taxon>
        <taxon>Pirellulaceae</taxon>
        <taxon>Stieleria</taxon>
    </lineage>
</organism>
<protein>
    <submittedName>
        <fullName evidence="2">Uncharacterized protein</fullName>
    </submittedName>
</protein>
<dbReference type="PROSITE" id="PS51257">
    <property type="entry name" value="PROKAR_LIPOPROTEIN"/>
    <property type="match status" value="1"/>
</dbReference>
<reference evidence="2 3" key="1">
    <citation type="submission" date="2019-02" db="EMBL/GenBank/DDBJ databases">
        <title>Deep-cultivation of Planctomycetes and their phenomic and genomic characterization uncovers novel biology.</title>
        <authorList>
            <person name="Wiegand S."/>
            <person name="Jogler M."/>
            <person name="Boedeker C."/>
            <person name="Pinto D."/>
            <person name="Vollmers J."/>
            <person name="Rivas-Marin E."/>
            <person name="Kohn T."/>
            <person name="Peeters S.H."/>
            <person name="Heuer A."/>
            <person name="Rast P."/>
            <person name="Oberbeckmann S."/>
            <person name="Bunk B."/>
            <person name="Jeske O."/>
            <person name="Meyerdierks A."/>
            <person name="Storesund J.E."/>
            <person name="Kallscheuer N."/>
            <person name="Luecker S."/>
            <person name="Lage O.M."/>
            <person name="Pohl T."/>
            <person name="Merkel B.J."/>
            <person name="Hornburger P."/>
            <person name="Mueller R.-W."/>
            <person name="Bruemmer F."/>
            <person name="Labrenz M."/>
            <person name="Spormann A.M."/>
            <person name="Op Den Camp H."/>
            <person name="Overmann J."/>
            <person name="Amann R."/>
            <person name="Jetten M.S.M."/>
            <person name="Mascher T."/>
            <person name="Medema M.H."/>
            <person name="Devos D.P."/>
            <person name="Kaster A.-K."/>
            <person name="Ovreas L."/>
            <person name="Rohde M."/>
            <person name="Galperin M.Y."/>
            <person name="Jogler C."/>
        </authorList>
    </citation>
    <scope>NUCLEOTIDE SEQUENCE [LARGE SCALE GENOMIC DNA]</scope>
    <source>
        <strain evidence="2 3">Pla52n</strain>
    </source>
</reference>
<evidence type="ECO:0000256" key="1">
    <source>
        <dbReference type="SAM" id="MobiDB-lite"/>
    </source>
</evidence>
<evidence type="ECO:0000313" key="2">
    <source>
        <dbReference type="EMBL" id="TWU05703.1"/>
    </source>
</evidence>
<dbReference type="AlphaFoldDB" id="A0A5C6B0L1"/>
<dbReference type="EMBL" id="SJPN01000002">
    <property type="protein sequence ID" value="TWU05703.1"/>
    <property type="molecule type" value="Genomic_DNA"/>
</dbReference>
<dbReference type="OrthoDB" id="287786at2"/>
<comment type="caution">
    <text evidence="2">The sequence shown here is derived from an EMBL/GenBank/DDBJ whole genome shotgun (WGS) entry which is preliminary data.</text>
</comment>
<dbReference type="RefSeq" id="WP_146518907.1">
    <property type="nucleotide sequence ID" value="NZ_CP151726.1"/>
</dbReference>
<dbReference type="Proteomes" id="UP000320176">
    <property type="component" value="Unassembled WGS sequence"/>
</dbReference>
<keyword evidence="3" id="KW-1185">Reference proteome</keyword>
<accession>A0A5C6B0L1</accession>
<name>A0A5C6B0L1_9BACT</name>
<proteinExistence type="predicted"/>
<feature type="region of interest" description="Disordered" evidence="1">
    <location>
        <begin position="88"/>
        <end position="121"/>
    </location>
</feature>
<sequence>MQITRPFGCVLLATIACFAGCDSSGERGSTSASAGKLSDQMLAQRTRFWLTEEPAGKILSPTDIKNLASDETIADPPGEIPDVVATEVTESEPEAVDTAGSEPTNVQESSDESEPAASDDGTVLIAGRISTGELEPFEPGQASFVMTQLPDEGHAADDPEHADNCPFCKRELKNAPMALVRFNDEQGETLPISAKDLFGLAAGDVVVIRGTADYVDGPNMVNIQANGIYRRK</sequence>
<gene>
    <name evidence="2" type="ORF">Pla52n_14180</name>
</gene>
<evidence type="ECO:0000313" key="3">
    <source>
        <dbReference type="Proteomes" id="UP000320176"/>
    </source>
</evidence>